<accession>A0ACB0IF83</accession>
<evidence type="ECO:0000313" key="1">
    <source>
        <dbReference type="EMBL" id="CAJ2630757.1"/>
    </source>
</evidence>
<dbReference type="EMBL" id="CASHSV030000001">
    <property type="protein sequence ID" value="CAJ2630757.1"/>
    <property type="molecule type" value="Genomic_DNA"/>
</dbReference>
<dbReference type="Proteomes" id="UP001177021">
    <property type="component" value="Unassembled WGS sequence"/>
</dbReference>
<proteinExistence type="predicted"/>
<protein>
    <submittedName>
        <fullName evidence="1">Uncharacterized protein</fullName>
    </submittedName>
</protein>
<sequence>MSQLFIIYLENPAIMEMNSEEPSVFFEAENEDDTFYAEIKRQILLLTSEDNEDLVETKSFDNSDVANDGSNRSVYGFNGLITPRRKFDLWETGSSGSAPVWLVNLWKNGKGTGVFIPQVSCKENQRPARMNNGRRKIYRQVVNKK</sequence>
<reference evidence="1" key="1">
    <citation type="submission" date="2023-10" db="EMBL/GenBank/DDBJ databases">
        <authorList>
            <person name="Rodriguez Cubillos JULIANA M."/>
            <person name="De Vega J."/>
        </authorList>
    </citation>
    <scope>NUCLEOTIDE SEQUENCE</scope>
</reference>
<name>A0ACB0IF83_TRIPR</name>
<gene>
    <name evidence="1" type="ORF">MILVUS5_LOCUS2477</name>
</gene>
<organism evidence="1 2">
    <name type="scientific">Trifolium pratense</name>
    <name type="common">Red clover</name>
    <dbReference type="NCBI Taxonomy" id="57577"/>
    <lineage>
        <taxon>Eukaryota</taxon>
        <taxon>Viridiplantae</taxon>
        <taxon>Streptophyta</taxon>
        <taxon>Embryophyta</taxon>
        <taxon>Tracheophyta</taxon>
        <taxon>Spermatophyta</taxon>
        <taxon>Magnoliopsida</taxon>
        <taxon>eudicotyledons</taxon>
        <taxon>Gunneridae</taxon>
        <taxon>Pentapetalae</taxon>
        <taxon>rosids</taxon>
        <taxon>fabids</taxon>
        <taxon>Fabales</taxon>
        <taxon>Fabaceae</taxon>
        <taxon>Papilionoideae</taxon>
        <taxon>50 kb inversion clade</taxon>
        <taxon>NPAAA clade</taxon>
        <taxon>Hologalegina</taxon>
        <taxon>IRL clade</taxon>
        <taxon>Trifolieae</taxon>
        <taxon>Trifolium</taxon>
    </lineage>
</organism>
<comment type="caution">
    <text evidence="1">The sequence shown here is derived from an EMBL/GenBank/DDBJ whole genome shotgun (WGS) entry which is preliminary data.</text>
</comment>
<evidence type="ECO:0000313" key="2">
    <source>
        <dbReference type="Proteomes" id="UP001177021"/>
    </source>
</evidence>
<keyword evidence="2" id="KW-1185">Reference proteome</keyword>